<keyword evidence="2" id="KW-1185">Reference proteome</keyword>
<dbReference type="Proteomes" id="UP000800036">
    <property type="component" value="Unassembled WGS sequence"/>
</dbReference>
<gene>
    <name evidence="1" type="ORF">BU23DRAFT_553797</name>
</gene>
<name>A0A6A5VCS5_9PLEO</name>
<sequence>MDGAVDIASLKASIVLAERCRWRSRAGCGPDGRLRLGCRREAAAKHGLARVARSLAGADPVASVAKWPIHSTLPQVLLWGHSPSVAWYPQLESARRLEKHRERWA</sequence>
<evidence type="ECO:0000313" key="1">
    <source>
        <dbReference type="EMBL" id="KAF1973792.1"/>
    </source>
</evidence>
<proteinExistence type="predicted"/>
<reference evidence="1" key="1">
    <citation type="journal article" date="2020" name="Stud. Mycol.">
        <title>101 Dothideomycetes genomes: a test case for predicting lifestyles and emergence of pathogens.</title>
        <authorList>
            <person name="Haridas S."/>
            <person name="Albert R."/>
            <person name="Binder M."/>
            <person name="Bloem J."/>
            <person name="Labutti K."/>
            <person name="Salamov A."/>
            <person name="Andreopoulos B."/>
            <person name="Baker S."/>
            <person name="Barry K."/>
            <person name="Bills G."/>
            <person name="Bluhm B."/>
            <person name="Cannon C."/>
            <person name="Castanera R."/>
            <person name="Culley D."/>
            <person name="Daum C."/>
            <person name="Ezra D."/>
            <person name="Gonzalez J."/>
            <person name="Henrissat B."/>
            <person name="Kuo A."/>
            <person name="Liang C."/>
            <person name="Lipzen A."/>
            <person name="Lutzoni F."/>
            <person name="Magnuson J."/>
            <person name="Mondo S."/>
            <person name="Nolan M."/>
            <person name="Ohm R."/>
            <person name="Pangilinan J."/>
            <person name="Park H.-J."/>
            <person name="Ramirez L."/>
            <person name="Alfaro M."/>
            <person name="Sun H."/>
            <person name="Tritt A."/>
            <person name="Yoshinaga Y."/>
            <person name="Zwiers L.-H."/>
            <person name="Turgeon B."/>
            <person name="Goodwin S."/>
            <person name="Spatafora J."/>
            <person name="Crous P."/>
            <person name="Grigoriev I."/>
        </authorList>
    </citation>
    <scope>NUCLEOTIDE SEQUENCE</scope>
    <source>
        <strain evidence="1">CBS 107.79</strain>
    </source>
</reference>
<evidence type="ECO:0000313" key="2">
    <source>
        <dbReference type="Proteomes" id="UP000800036"/>
    </source>
</evidence>
<protein>
    <submittedName>
        <fullName evidence="1">Uncharacterized protein</fullName>
    </submittedName>
</protein>
<organism evidence="1 2">
    <name type="scientific">Bimuria novae-zelandiae CBS 107.79</name>
    <dbReference type="NCBI Taxonomy" id="1447943"/>
    <lineage>
        <taxon>Eukaryota</taxon>
        <taxon>Fungi</taxon>
        <taxon>Dikarya</taxon>
        <taxon>Ascomycota</taxon>
        <taxon>Pezizomycotina</taxon>
        <taxon>Dothideomycetes</taxon>
        <taxon>Pleosporomycetidae</taxon>
        <taxon>Pleosporales</taxon>
        <taxon>Massarineae</taxon>
        <taxon>Didymosphaeriaceae</taxon>
        <taxon>Bimuria</taxon>
    </lineage>
</organism>
<dbReference type="AlphaFoldDB" id="A0A6A5VCS5"/>
<dbReference type="EMBL" id="ML976678">
    <property type="protein sequence ID" value="KAF1973792.1"/>
    <property type="molecule type" value="Genomic_DNA"/>
</dbReference>
<accession>A0A6A5VCS5</accession>